<dbReference type="GO" id="GO:0006508">
    <property type="term" value="P:proteolysis"/>
    <property type="evidence" value="ECO:0007669"/>
    <property type="project" value="UniProtKB-KW"/>
</dbReference>
<comment type="similarity">
    <text evidence="3 15">Belongs to the peptidase S11 family.</text>
</comment>
<dbReference type="InterPro" id="IPR037167">
    <property type="entry name" value="Peptidase_S11_C_sf"/>
</dbReference>
<dbReference type="Gene3D" id="2.60.410.10">
    <property type="entry name" value="D-Ala-D-Ala carboxypeptidase, C-terminal domain"/>
    <property type="match status" value="1"/>
</dbReference>
<dbReference type="PRINTS" id="PR00725">
    <property type="entry name" value="DADACBPTASE1"/>
</dbReference>
<dbReference type="Pfam" id="PF00768">
    <property type="entry name" value="Peptidase_S11"/>
    <property type="match status" value="1"/>
</dbReference>
<feature type="domain" description="Peptidase S11 D-Ala-D-Ala carboxypeptidase A C-terminal" evidence="17">
    <location>
        <begin position="280"/>
        <end position="370"/>
    </location>
</feature>
<keyword evidence="10" id="KW-0573">Peptidoglycan synthesis</keyword>
<dbReference type="SMART" id="SM00936">
    <property type="entry name" value="PBP5_C"/>
    <property type="match status" value="1"/>
</dbReference>
<dbReference type="GO" id="GO:0008360">
    <property type="term" value="P:regulation of cell shape"/>
    <property type="evidence" value="ECO:0007669"/>
    <property type="project" value="UniProtKB-KW"/>
</dbReference>
<dbReference type="PANTHER" id="PTHR21581">
    <property type="entry name" value="D-ALANYL-D-ALANINE CARBOXYPEPTIDASE"/>
    <property type="match status" value="1"/>
</dbReference>
<evidence type="ECO:0000256" key="6">
    <source>
        <dbReference type="ARBA" id="ARBA00022670"/>
    </source>
</evidence>
<keyword evidence="11" id="KW-0961">Cell wall biogenesis/degradation</keyword>
<dbReference type="InterPro" id="IPR001967">
    <property type="entry name" value="Peptidase_S11_N"/>
</dbReference>
<feature type="chain" id="PRO_5015119951" description="serine-type D-Ala-D-Ala carboxypeptidase" evidence="16">
    <location>
        <begin position="29"/>
        <end position="390"/>
    </location>
</feature>
<dbReference type="GO" id="GO:0009002">
    <property type="term" value="F:serine-type D-Ala-D-Ala carboxypeptidase activity"/>
    <property type="evidence" value="ECO:0007669"/>
    <property type="project" value="UniProtKB-EC"/>
</dbReference>
<dbReference type="InterPro" id="IPR015956">
    <property type="entry name" value="Peniciliin-bd_prot_C_sf"/>
</dbReference>
<dbReference type="InterPro" id="IPR012907">
    <property type="entry name" value="Peptidase_S11_C"/>
</dbReference>
<dbReference type="GO" id="GO:0009252">
    <property type="term" value="P:peptidoglycan biosynthetic process"/>
    <property type="evidence" value="ECO:0007669"/>
    <property type="project" value="UniProtKB-UniPathway"/>
</dbReference>
<keyword evidence="7 16" id="KW-0732">Signal</keyword>
<evidence type="ECO:0000256" key="14">
    <source>
        <dbReference type="PIRSR" id="PIRSR618044-2"/>
    </source>
</evidence>
<accession>A0A2P8ETD8</accession>
<evidence type="ECO:0000256" key="12">
    <source>
        <dbReference type="ARBA" id="ARBA00034000"/>
    </source>
</evidence>
<keyword evidence="9" id="KW-0133">Cell shape</keyword>
<evidence type="ECO:0000256" key="10">
    <source>
        <dbReference type="ARBA" id="ARBA00022984"/>
    </source>
</evidence>
<dbReference type="InterPro" id="IPR012338">
    <property type="entry name" value="Beta-lactam/transpept-like"/>
</dbReference>
<evidence type="ECO:0000256" key="4">
    <source>
        <dbReference type="ARBA" id="ARBA00012448"/>
    </source>
</evidence>
<comment type="caution">
    <text evidence="18">The sequence shown here is derived from an EMBL/GenBank/DDBJ whole genome shotgun (WGS) entry which is preliminary data.</text>
</comment>
<dbReference type="Gene3D" id="3.40.710.10">
    <property type="entry name" value="DD-peptidase/beta-lactamase superfamily"/>
    <property type="match status" value="1"/>
</dbReference>
<protein>
    <recommendedName>
        <fullName evidence="4">serine-type D-Ala-D-Ala carboxypeptidase</fullName>
        <ecNumber evidence="4">3.4.16.4</ecNumber>
    </recommendedName>
</protein>
<comment type="pathway">
    <text evidence="2">Cell wall biogenesis; peptidoglycan biosynthesis.</text>
</comment>
<evidence type="ECO:0000256" key="5">
    <source>
        <dbReference type="ARBA" id="ARBA00022645"/>
    </source>
</evidence>
<dbReference type="GO" id="GO:0071555">
    <property type="term" value="P:cell wall organization"/>
    <property type="evidence" value="ECO:0007669"/>
    <property type="project" value="UniProtKB-KW"/>
</dbReference>
<evidence type="ECO:0000256" key="16">
    <source>
        <dbReference type="SAM" id="SignalP"/>
    </source>
</evidence>
<evidence type="ECO:0000256" key="1">
    <source>
        <dbReference type="ARBA" id="ARBA00003217"/>
    </source>
</evidence>
<evidence type="ECO:0000256" key="3">
    <source>
        <dbReference type="ARBA" id="ARBA00007164"/>
    </source>
</evidence>
<feature type="active site" evidence="13">
    <location>
        <position position="128"/>
    </location>
</feature>
<name>A0A2P8ETD8_9GAMM</name>
<evidence type="ECO:0000256" key="8">
    <source>
        <dbReference type="ARBA" id="ARBA00022801"/>
    </source>
</evidence>
<dbReference type="UniPathway" id="UPA00219"/>
<evidence type="ECO:0000256" key="11">
    <source>
        <dbReference type="ARBA" id="ARBA00023316"/>
    </source>
</evidence>
<organism evidence="18 19">
    <name type="scientific">Marinobacterium halophilum</name>
    <dbReference type="NCBI Taxonomy" id="267374"/>
    <lineage>
        <taxon>Bacteria</taxon>
        <taxon>Pseudomonadati</taxon>
        <taxon>Pseudomonadota</taxon>
        <taxon>Gammaproteobacteria</taxon>
        <taxon>Oceanospirillales</taxon>
        <taxon>Oceanospirillaceae</taxon>
        <taxon>Marinobacterium</taxon>
    </lineage>
</organism>
<keyword evidence="8" id="KW-0378">Hydrolase</keyword>
<evidence type="ECO:0000313" key="19">
    <source>
        <dbReference type="Proteomes" id="UP000242133"/>
    </source>
</evidence>
<keyword evidence="5" id="KW-0121">Carboxypeptidase</keyword>
<dbReference type="Proteomes" id="UP000242133">
    <property type="component" value="Unassembled WGS sequence"/>
</dbReference>
<keyword evidence="19" id="KW-1185">Reference proteome</keyword>
<feature type="active site" description="Proton acceptor" evidence="13">
    <location>
        <position position="71"/>
    </location>
</feature>
<sequence>MAQRLTYSTALMYLTLLLALLLAGTVQAASALIPAPPQVSARSYLVMDTDTGHIIAADRENERFAPASLTKMMTSYIVEYEISKGNIAEDDLVLISEEAWRTGGSRMFIQEGTQVKVGDLLRGVIIQSGNDASVALAEHIAGSERAFADLMNQHARLLDMNDTHFVNATGLPAEDHYSSAIDLAKLAKALITKFPEHYAIYSQKYFTYNNIRQPNRNKLLWRDDSVDGIKTGHTDDAGFCLVASAKRDDMRLISVVMGTDSEDARARESQKLLSYGFRYYRTHQLYTAGQVLEDSKVWAGSRDQIRLGLTEDLAVTVPRGKTDQLEANIELDKVIKAPIEQGQELGKVRVSIDGETVTTVPLVALEAVAEGGLFKRIWHAIVLFFLGLIN</sequence>
<evidence type="ECO:0000259" key="17">
    <source>
        <dbReference type="SMART" id="SM00936"/>
    </source>
</evidence>
<gene>
    <name evidence="18" type="ORF">CLV44_11682</name>
</gene>
<reference evidence="18 19" key="1">
    <citation type="submission" date="2018-03" db="EMBL/GenBank/DDBJ databases">
        <title>Genomic Encyclopedia of Archaeal and Bacterial Type Strains, Phase II (KMG-II): from individual species to whole genera.</title>
        <authorList>
            <person name="Goeker M."/>
        </authorList>
    </citation>
    <scope>NUCLEOTIDE SEQUENCE [LARGE SCALE GENOMIC DNA]</scope>
    <source>
        <strain evidence="18 19">DSM 17586</strain>
    </source>
</reference>
<feature type="binding site" evidence="14">
    <location>
        <position position="230"/>
    </location>
    <ligand>
        <name>substrate</name>
    </ligand>
</feature>
<comment type="function">
    <text evidence="1">Removes C-terminal D-alanyl residues from sugar-peptide cell wall precursors.</text>
</comment>
<dbReference type="OrthoDB" id="9795979at2"/>
<dbReference type="PANTHER" id="PTHR21581:SF6">
    <property type="entry name" value="TRAFFICKING PROTEIN PARTICLE COMPLEX SUBUNIT 12"/>
    <property type="match status" value="1"/>
</dbReference>
<evidence type="ECO:0000256" key="2">
    <source>
        <dbReference type="ARBA" id="ARBA00004752"/>
    </source>
</evidence>
<dbReference type="EMBL" id="PYGI01000016">
    <property type="protein sequence ID" value="PSL12723.1"/>
    <property type="molecule type" value="Genomic_DNA"/>
</dbReference>
<dbReference type="RefSeq" id="WP_106592342.1">
    <property type="nucleotide sequence ID" value="NZ_PYGI01000016.1"/>
</dbReference>
<proteinExistence type="inferred from homology"/>
<feature type="active site" description="Acyl-ester intermediate" evidence="13">
    <location>
        <position position="68"/>
    </location>
</feature>
<evidence type="ECO:0000256" key="9">
    <source>
        <dbReference type="ARBA" id="ARBA00022960"/>
    </source>
</evidence>
<dbReference type="Pfam" id="PF07943">
    <property type="entry name" value="PBP5_C"/>
    <property type="match status" value="1"/>
</dbReference>
<feature type="signal peptide" evidence="16">
    <location>
        <begin position="1"/>
        <end position="28"/>
    </location>
</feature>
<dbReference type="AlphaFoldDB" id="A0A2P8ETD8"/>
<dbReference type="SUPFAM" id="SSF56601">
    <property type="entry name" value="beta-lactamase/transpeptidase-like"/>
    <property type="match status" value="1"/>
</dbReference>
<evidence type="ECO:0000256" key="7">
    <source>
        <dbReference type="ARBA" id="ARBA00022729"/>
    </source>
</evidence>
<evidence type="ECO:0000256" key="15">
    <source>
        <dbReference type="RuleBase" id="RU004016"/>
    </source>
</evidence>
<dbReference type="EC" id="3.4.16.4" evidence="4"/>
<dbReference type="InterPro" id="IPR018044">
    <property type="entry name" value="Peptidase_S11"/>
</dbReference>
<evidence type="ECO:0000313" key="18">
    <source>
        <dbReference type="EMBL" id="PSL12723.1"/>
    </source>
</evidence>
<comment type="catalytic activity">
    <reaction evidence="12">
        <text>Preferential cleavage: (Ac)2-L-Lys-D-Ala-|-D-Ala. Also transpeptidation of peptidyl-alanyl moieties that are N-acyl substituents of D-alanine.</text>
        <dbReference type="EC" id="3.4.16.4"/>
    </reaction>
</comment>
<dbReference type="SUPFAM" id="SSF69189">
    <property type="entry name" value="Penicillin-binding protein associated domain"/>
    <property type="match status" value="1"/>
</dbReference>
<keyword evidence="6" id="KW-0645">Protease</keyword>
<evidence type="ECO:0000256" key="13">
    <source>
        <dbReference type="PIRSR" id="PIRSR618044-1"/>
    </source>
</evidence>